<dbReference type="Proteomes" id="UP000298663">
    <property type="component" value="Unassembled WGS sequence"/>
</dbReference>
<gene>
    <name evidence="1" type="ORF">L596_030918</name>
</gene>
<reference evidence="1 2" key="2">
    <citation type="journal article" date="2019" name="G3 (Bethesda)">
        <title>Hybrid Assembly of the Genome of the Entomopathogenic Nematode Steinernema carpocapsae Identifies the X-Chromosome.</title>
        <authorList>
            <person name="Serra L."/>
            <person name="Macchietto M."/>
            <person name="Macias-Munoz A."/>
            <person name="McGill C.J."/>
            <person name="Rodriguez I.M."/>
            <person name="Rodriguez B."/>
            <person name="Murad R."/>
            <person name="Mortazavi A."/>
        </authorList>
    </citation>
    <scope>NUCLEOTIDE SEQUENCE [LARGE SCALE GENOMIC DNA]</scope>
    <source>
        <strain evidence="1 2">ALL</strain>
    </source>
</reference>
<proteinExistence type="predicted"/>
<organism evidence="1 2">
    <name type="scientific">Steinernema carpocapsae</name>
    <name type="common">Entomopathogenic nematode</name>
    <dbReference type="NCBI Taxonomy" id="34508"/>
    <lineage>
        <taxon>Eukaryota</taxon>
        <taxon>Metazoa</taxon>
        <taxon>Ecdysozoa</taxon>
        <taxon>Nematoda</taxon>
        <taxon>Chromadorea</taxon>
        <taxon>Rhabditida</taxon>
        <taxon>Tylenchina</taxon>
        <taxon>Panagrolaimomorpha</taxon>
        <taxon>Strongyloidoidea</taxon>
        <taxon>Steinernematidae</taxon>
        <taxon>Steinernema</taxon>
    </lineage>
</organism>
<protein>
    <submittedName>
        <fullName evidence="1">Uncharacterized protein</fullName>
    </submittedName>
</protein>
<evidence type="ECO:0000313" key="1">
    <source>
        <dbReference type="EMBL" id="TKR68669.1"/>
    </source>
</evidence>
<comment type="caution">
    <text evidence="1">The sequence shown here is derived from an EMBL/GenBank/DDBJ whole genome shotgun (WGS) entry which is preliminary data.</text>
</comment>
<sequence>MWLINPTWTTRRRKSLRSIKGPFRDYAHEESDENKKLTLGFDVKTIDIMELQESYQTVKNSVKKLNDIIDAANPYASKICVQNCAKALSAISGYIERVLKSNGDRLILEVRRILDLRIKRPLKLVFKSIFEDRLAEVIWLTVNENESKILSIQNFKDIIHWVFSKTKYEEDYGDTGEFGLFKAQTELQVNRKRRCMMQVKFNKKNNVDIRFTLEYFKV</sequence>
<reference evidence="1 2" key="1">
    <citation type="journal article" date="2015" name="Genome Biol.">
        <title>Comparative genomics of Steinernema reveals deeply conserved gene regulatory networks.</title>
        <authorList>
            <person name="Dillman A.R."/>
            <person name="Macchietto M."/>
            <person name="Porter C.F."/>
            <person name="Rogers A."/>
            <person name="Williams B."/>
            <person name="Antoshechkin I."/>
            <person name="Lee M.M."/>
            <person name="Goodwin Z."/>
            <person name="Lu X."/>
            <person name="Lewis E.E."/>
            <person name="Goodrich-Blair H."/>
            <person name="Stock S.P."/>
            <person name="Adams B.J."/>
            <person name="Sternberg P.W."/>
            <person name="Mortazavi A."/>
        </authorList>
    </citation>
    <scope>NUCLEOTIDE SEQUENCE [LARGE SCALE GENOMIC DNA]</scope>
    <source>
        <strain evidence="1 2">ALL</strain>
    </source>
</reference>
<dbReference type="EMBL" id="AZBU02000008">
    <property type="protein sequence ID" value="TKR68669.1"/>
    <property type="molecule type" value="Genomic_DNA"/>
</dbReference>
<accession>A0A4U5MHA1</accession>
<keyword evidence="2" id="KW-1185">Reference proteome</keyword>
<evidence type="ECO:0000313" key="2">
    <source>
        <dbReference type="Proteomes" id="UP000298663"/>
    </source>
</evidence>
<name>A0A4U5MHA1_STECR</name>
<dbReference type="AlphaFoldDB" id="A0A4U5MHA1"/>